<proteinExistence type="predicted"/>
<dbReference type="Proteomes" id="UP000004814">
    <property type="component" value="Unassembled WGS sequence"/>
</dbReference>
<comment type="caution">
    <text evidence="1">The sequence shown here is derived from an EMBL/GenBank/DDBJ whole genome shotgun (WGS) entry which is preliminary data.</text>
</comment>
<dbReference type="AlphaFoldDB" id="B1T487"/>
<gene>
    <name evidence="1" type="ORF">BamMEX5DRAFT_2603</name>
</gene>
<sequence>MAGNWRAAGGALVGRAGQLWLRFRTDCLEKKGLAQMCTARVDLIGEPEVGCRPSTVGYATDCASFIIVALPQ</sequence>
<reference evidence="1 2" key="1">
    <citation type="submission" date="2008-03" db="EMBL/GenBank/DDBJ databases">
        <title>Sequencing of the draft genome and assembly of Burkholderia ambifaria MEX-5.</title>
        <authorList>
            <consortium name="US DOE Joint Genome Institute (JGI-PGF)"/>
            <person name="Copeland A."/>
            <person name="Lucas S."/>
            <person name="Lapidus A."/>
            <person name="Glavina del Rio T."/>
            <person name="Dalin E."/>
            <person name="Tice H."/>
            <person name="Bruce D."/>
            <person name="Goodwin L."/>
            <person name="Pitluck S."/>
            <person name="Larimer F."/>
            <person name="Land M.L."/>
            <person name="Hauser L."/>
            <person name="Tiedje J."/>
            <person name="Richardson P."/>
        </authorList>
    </citation>
    <scope>NUCLEOTIDE SEQUENCE [LARGE SCALE GENOMIC DNA]</scope>
    <source>
        <strain evidence="1 2">MEX-5</strain>
    </source>
</reference>
<dbReference type="EMBL" id="ABLK01000068">
    <property type="protein sequence ID" value="EDT41642.1"/>
    <property type="molecule type" value="Genomic_DNA"/>
</dbReference>
<name>B1T487_9BURK</name>
<evidence type="ECO:0000313" key="2">
    <source>
        <dbReference type="Proteomes" id="UP000004814"/>
    </source>
</evidence>
<protein>
    <submittedName>
        <fullName evidence="1">Uncharacterized protein</fullName>
    </submittedName>
</protein>
<accession>B1T487</accession>
<dbReference type="PATRIC" id="fig|396597.7.peg.5514"/>
<organism evidence="1 2">
    <name type="scientific">Burkholderia ambifaria MEX-5</name>
    <dbReference type="NCBI Taxonomy" id="396597"/>
    <lineage>
        <taxon>Bacteria</taxon>
        <taxon>Pseudomonadati</taxon>
        <taxon>Pseudomonadota</taxon>
        <taxon>Betaproteobacteria</taxon>
        <taxon>Burkholderiales</taxon>
        <taxon>Burkholderiaceae</taxon>
        <taxon>Burkholderia</taxon>
        <taxon>Burkholderia cepacia complex</taxon>
    </lineage>
</organism>
<evidence type="ECO:0000313" key="1">
    <source>
        <dbReference type="EMBL" id="EDT41642.1"/>
    </source>
</evidence>